<feature type="domain" description="Glyoxalase-like" evidence="1">
    <location>
        <begin position="7"/>
        <end position="196"/>
    </location>
</feature>
<proteinExistence type="predicted"/>
<dbReference type="SUPFAM" id="SSF54593">
    <property type="entry name" value="Glyoxalase/Bleomycin resistance protein/Dihydroxybiphenyl dioxygenase"/>
    <property type="match status" value="1"/>
</dbReference>
<accession>A0A3A1WNT6</accession>
<evidence type="ECO:0000313" key="3">
    <source>
        <dbReference type="Proteomes" id="UP000265750"/>
    </source>
</evidence>
<dbReference type="InterPro" id="IPR029068">
    <property type="entry name" value="Glyas_Bleomycin-R_OHBP_Dase"/>
</dbReference>
<dbReference type="PANTHER" id="PTHR40265">
    <property type="entry name" value="BLL2707 PROTEIN"/>
    <property type="match status" value="1"/>
</dbReference>
<protein>
    <submittedName>
        <fullName evidence="2">VOC family protein</fullName>
    </submittedName>
</protein>
<evidence type="ECO:0000259" key="1">
    <source>
        <dbReference type="Pfam" id="PF13468"/>
    </source>
</evidence>
<name>A0A3A1WNT6_9HYPH</name>
<keyword evidence="3" id="KW-1185">Reference proteome</keyword>
<sequence>MANVLGIDHPLIAVRDIDTMRERYAALGFRMTPVGRHPWGTSTSLAIFRDCLIELMGVYDETLIDEKALEGFSFGRAVRDDLKAREGISLCALHSDDAEKDVATLSARGVACQGTIAFGRDVTLPDGQADRTATTLKILASDDLPRLSNFACQQHRRDLVEVPAWMDHPNGCTGYAGVAILAEREDWPRVRARLAALYGKTALFETADGFGAQTDNGVFTVLDRAAAAKRYGPIPPEIAGDLGPCYLAMEIAAPDLARVKSFLEHEACRDEGERIVLTDAPRFGNVFLAFVTSAKTA</sequence>
<gene>
    <name evidence="2" type="ORF">D3218_18770</name>
</gene>
<dbReference type="InterPro" id="IPR025870">
    <property type="entry name" value="Glyoxalase-like_dom"/>
</dbReference>
<dbReference type="OrthoDB" id="9812467at2"/>
<dbReference type="AlphaFoldDB" id="A0A3A1WNT6"/>
<dbReference type="PANTHER" id="PTHR40265:SF1">
    <property type="entry name" value="GLYOXALASE-LIKE DOMAIN-CONTAINING PROTEIN"/>
    <property type="match status" value="1"/>
</dbReference>
<organism evidence="2 3">
    <name type="scientific">Aureimonas flava</name>
    <dbReference type="NCBI Taxonomy" id="2320271"/>
    <lineage>
        <taxon>Bacteria</taxon>
        <taxon>Pseudomonadati</taxon>
        <taxon>Pseudomonadota</taxon>
        <taxon>Alphaproteobacteria</taxon>
        <taxon>Hyphomicrobiales</taxon>
        <taxon>Aurantimonadaceae</taxon>
        <taxon>Aureimonas</taxon>
    </lineage>
</organism>
<dbReference type="Proteomes" id="UP000265750">
    <property type="component" value="Unassembled WGS sequence"/>
</dbReference>
<dbReference type="Pfam" id="PF13468">
    <property type="entry name" value="Glyoxalase_3"/>
    <property type="match status" value="1"/>
</dbReference>
<dbReference type="EMBL" id="QYRN01000015">
    <property type="protein sequence ID" value="RIX97422.1"/>
    <property type="molecule type" value="Genomic_DNA"/>
</dbReference>
<evidence type="ECO:0000313" key="2">
    <source>
        <dbReference type="EMBL" id="RIX97422.1"/>
    </source>
</evidence>
<dbReference type="RefSeq" id="WP_119541613.1">
    <property type="nucleotide sequence ID" value="NZ_QYRN01000015.1"/>
</dbReference>
<dbReference type="Gene3D" id="3.10.180.10">
    <property type="entry name" value="2,3-Dihydroxybiphenyl 1,2-Dioxygenase, domain 1"/>
    <property type="match status" value="1"/>
</dbReference>
<reference evidence="3" key="1">
    <citation type="submission" date="2018-09" db="EMBL/GenBank/DDBJ databases">
        <authorList>
            <person name="Tuo L."/>
        </authorList>
    </citation>
    <scope>NUCLEOTIDE SEQUENCE [LARGE SCALE GENOMIC DNA]</scope>
    <source>
        <strain evidence="3">M2BS4Y-1</strain>
    </source>
</reference>
<comment type="caution">
    <text evidence="2">The sequence shown here is derived from an EMBL/GenBank/DDBJ whole genome shotgun (WGS) entry which is preliminary data.</text>
</comment>